<name>A0A3A9WFB6_9ACTN</name>
<accession>A0A3A9WFB6</accession>
<dbReference type="RefSeq" id="WP_120696263.1">
    <property type="nucleotide sequence ID" value="NZ_RBDX01000004.1"/>
</dbReference>
<dbReference type="Proteomes" id="UP000275024">
    <property type="component" value="Unassembled WGS sequence"/>
</dbReference>
<reference evidence="3 4" key="1">
    <citation type="submission" date="2018-09" db="EMBL/GenBank/DDBJ databases">
        <title>Streptomyces sp. nov. DS1-2, an endophytic actinomycete isolated from roots of Dendrobium scabrilingue.</title>
        <authorList>
            <person name="Kuncharoen N."/>
            <person name="Kudo T."/>
            <person name="Ohkuma M."/>
            <person name="Yuki M."/>
            <person name="Tanasupawat S."/>
        </authorList>
    </citation>
    <scope>NUCLEOTIDE SEQUENCE [LARGE SCALE GENOMIC DNA]</scope>
    <source>
        <strain evidence="1 4">AZ1-7</strain>
        <strain evidence="2 3">DS1-2</strain>
    </source>
</reference>
<comment type="caution">
    <text evidence="1">The sequence shown here is derived from an EMBL/GenBank/DDBJ whole genome shotgun (WGS) entry which is preliminary data.</text>
</comment>
<evidence type="ECO:0000313" key="1">
    <source>
        <dbReference type="EMBL" id="RKN10993.1"/>
    </source>
</evidence>
<dbReference type="Gene3D" id="1.50.10.10">
    <property type="match status" value="1"/>
</dbReference>
<keyword evidence="3" id="KW-1185">Reference proteome</keyword>
<dbReference type="AlphaFoldDB" id="A0A3A9WFB6"/>
<dbReference type="GO" id="GO:0005975">
    <property type="term" value="P:carbohydrate metabolic process"/>
    <property type="evidence" value="ECO:0007669"/>
    <property type="project" value="InterPro"/>
</dbReference>
<organism evidence="1 4">
    <name type="scientific">Streptomyces radicis</name>
    <dbReference type="NCBI Taxonomy" id="1750517"/>
    <lineage>
        <taxon>Bacteria</taxon>
        <taxon>Bacillati</taxon>
        <taxon>Actinomycetota</taxon>
        <taxon>Actinomycetes</taxon>
        <taxon>Kitasatosporales</taxon>
        <taxon>Streptomycetaceae</taxon>
        <taxon>Streptomyces</taxon>
    </lineage>
</organism>
<dbReference type="SUPFAM" id="SSF48208">
    <property type="entry name" value="Six-hairpin glycosidases"/>
    <property type="match status" value="1"/>
</dbReference>
<gene>
    <name evidence="2" type="ORF">D7318_08495</name>
    <name evidence="1" type="ORF">D7319_07640</name>
</gene>
<dbReference type="InterPro" id="IPR012341">
    <property type="entry name" value="6hp_glycosidase-like_sf"/>
</dbReference>
<evidence type="ECO:0008006" key="5">
    <source>
        <dbReference type="Google" id="ProtNLM"/>
    </source>
</evidence>
<dbReference type="PANTHER" id="PTHR34987:SF6">
    <property type="entry name" value="ALPHA-L-RHAMNOSIDASE SIX-HAIRPIN GLYCOSIDASE DOMAIN-CONTAINING PROTEIN"/>
    <property type="match status" value="1"/>
</dbReference>
<proteinExistence type="predicted"/>
<evidence type="ECO:0000313" key="4">
    <source>
        <dbReference type="Proteomes" id="UP000275024"/>
    </source>
</evidence>
<dbReference type="EMBL" id="RBDY01000004">
    <property type="protein sequence ID" value="RKN25256.1"/>
    <property type="molecule type" value="Genomic_DNA"/>
</dbReference>
<protein>
    <recommendedName>
        <fullName evidence="5">Alpha-L-rhamnosidase C-terminal domain-containing protein</fullName>
    </recommendedName>
</protein>
<dbReference type="Proteomes" id="UP000268652">
    <property type="component" value="Unassembled WGS sequence"/>
</dbReference>
<dbReference type="Gene3D" id="2.60.420.10">
    <property type="entry name" value="Maltose phosphorylase, domain 3"/>
    <property type="match status" value="1"/>
</dbReference>
<dbReference type="EMBL" id="RBDX01000004">
    <property type="protein sequence ID" value="RKN10993.1"/>
    <property type="molecule type" value="Genomic_DNA"/>
</dbReference>
<dbReference type="PANTHER" id="PTHR34987">
    <property type="entry name" value="C, PUTATIVE (AFU_ORTHOLOGUE AFUA_3G02880)-RELATED"/>
    <property type="match status" value="1"/>
</dbReference>
<dbReference type="OrthoDB" id="9761045at2"/>
<sequence length="167" mass="17681">MDEPPTIPGAPPKTRTPFAAPFALDALARTGHPEAAVERLGPLWGGMLDAGATTFREEFHEPGAGRYEMYGRPFGKSLCHAWAAGPARLLPEIVCGIRPTGPGWSTFALEPHLGPLDRTGAVVPAPGGDIGVVVTRDRLRVDIPAGHTLVHGGRAYRGPRSLTIELP</sequence>
<evidence type="ECO:0000313" key="2">
    <source>
        <dbReference type="EMBL" id="RKN25256.1"/>
    </source>
</evidence>
<dbReference type="InterPro" id="IPR008928">
    <property type="entry name" value="6-hairpin_glycosidase_sf"/>
</dbReference>
<evidence type="ECO:0000313" key="3">
    <source>
        <dbReference type="Proteomes" id="UP000268652"/>
    </source>
</evidence>